<dbReference type="Proteomes" id="UP000569329">
    <property type="component" value="Unassembled WGS sequence"/>
</dbReference>
<comment type="caution">
    <text evidence="1">The sequence shown here is derived from an EMBL/GenBank/DDBJ whole genome shotgun (WGS) entry which is preliminary data.</text>
</comment>
<proteinExistence type="predicted"/>
<gene>
    <name evidence="1" type="ORF">FHX42_005186</name>
</gene>
<evidence type="ECO:0000313" key="2">
    <source>
        <dbReference type="Proteomes" id="UP000569329"/>
    </source>
</evidence>
<dbReference type="AlphaFoldDB" id="A0A839E4K1"/>
<organism evidence="1 2">
    <name type="scientific">Halosaccharopolyspora lacisalsi</name>
    <dbReference type="NCBI Taxonomy" id="1000566"/>
    <lineage>
        <taxon>Bacteria</taxon>
        <taxon>Bacillati</taxon>
        <taxon>Actinomycetota</taxon>
        <taxon>Actinomycetes</taxon>
        <taxon>Pseudonocardiales</taxon>
        <taxon>Pseudonocardiaceae</taxon>
        <taxon>Halosaccharopolyspora</taxon>
    </lineage>
</organism>
<protein>
    <submittedName>
        <fullName evidence="1">Uncharacterized protein</fullName>
    </submittedName>
</protein>
<accession>A0A839E4K1</accession>
<name>A0A839E4K1_9PSEU</name>
<evidence type="ECO:0000313" key="1">
    <source>
        <dbReference type="EMBL" id="MBA8827779.1"/>
    </source>
</evidence>
<sequence length="94" mass="11005">MPTVEFFGMDNDKQEKLERYLLEELSQDDFRDDCVFVRAARSQVVDRQGRSHPFVRVSTRSADRAERFRRILQGNCDLEVVRIDFHPRSSTIGG</sequence>
<dbReference type="EMBL" id="JACGWZ010000010">
    <property type="protein sequence ID" value="MBA8827779.1"/>
    <property type="molecule type" value="Genomic_DNA"/>
</dbReference>
<keyword evidence="2" id="KW-1185">Reference proteome</keyword>
<reference evidence="1 2" key="1">
    <citation type="submission" date="2020-07" db="EMBL/GenBank/DDBJ databases">
        <title>Sequencing the genomes of 1000 actinobacteria strains.</title>
        <authorList>
            <person name="Klenk H.-P."/>
        </authorList>
    </citation>
    <scope>NUCLEOTIDE SEQUENCE [LARGE SCALE GENOMIC DNA]</scope>
    <source>
        <strain evidence="1 2">DSM 45975</strain>
    </source>
</reference>